<feature type="chain" id="PRO_5038447478" description="Lipoprotein" evidence="1">
    <location>
        <begin position="22"/>
        <end position="209"/>
    </location>
</feature>
<accession>A0A5Q5BKS1</accession>
<proteinExistence type="predicted"/>
<name>A0A5Q5BKS1_MYCSS</name>
<dbReference type="EMBL" id="CP000384">
    <property type="protein sequence ID" value="ABG08886.1"/>
    <property type="molecule type" value="Genomic_DNA"/>
</dbReference>
<keyword evidence="1" id="KW-0732">Signal</keyword>
<dbReference type="KEGG" id="mmc:Mmcs_2779"/>
<evidence type="ECO:0008006" key="3">
    <source>
        <dbReference type="Google" id="ProtNLM"/>
    </source>
</evidence>
<evidence type="ECO:0000256" key="1">
    <source>
        <dbReference type="SAM" id="SignalP"/>
    </source>
</evidence>
<dbReference type="PROSITE" id="PS51257">
    <property type="entry name" value="PROKAR_LIPOPROTEIN"/>
    <property type="match status" value="1"/>
</dbReference>
<protein>
    <recommendedName>
        <fullName evidence="3">Lipoprotein</fullName>
    </recommendedName>
</protein>
<feature type="signal peptide" evidence="1">
    <location>
        <begin position="1"/>
        <end position="21"/>
    </location>
</feature>
<sequence precursor="true">MDTDMRTSTVIPAALALVALAACTGPAVVTTDDAGPAVSASSTATPPPLNSANLVNAFHFGAPVDGFTQYFFTTPSGRWECAVVPRVQAGCQAADGAALGIEGAPETVTDTAGEQTAPNAIVITRDGEPAFVALEGAPFRPDSATAGVLQFNQILAVAGFRCNVQEASGVSCVSERSRRGFTFSAEGFAPQYTDVPAGAVVAPPTTTTR</sequence>
<dbReference type="AlphaFoldDB" id="A0A5Q5BKS1"/>
<evidence type="ECO:0000313" key="2">
    <source>
        <dbReference type="EMBL" id="ABG08886.1"/>
    </source>
</evidence>
<gene>
    <name evidence="2" type="ordered locus">Mmcs_2779</name>
</gene>
<reference evidence="2" key="1">
    <citation type="submission" date="2006-06" db="EMBL/GenBank/DDBJ databases">
        <title>Complete sequence of chromosome of Mycobacterium sp. MCS.</title>
        <authorList>
            <consortium name="US DOE Joint Genome Institute"/>
            <person name="Copeland A."/>
            <person name="Lucas S."/>
            <person name="Lapidus A."/>
            <person name="Barry K."/>
            <person name="Detter J.C."/>
            <person name="Glavina del Rio T."/>
            <person name="Hammon N."/>
            <person name="Israni S."/>
            <person name="Dalin E."/>
            <person name="Tice H."/>
            <person name="Pitluck S."/>
            <person name="Martinez M."/>
            <person name="Schmutz J."/>
            <person name="Larimer F."/>
            <person name="Land M."/>
            <person name="Hauser L."/>
            <person name="Kyrpides N."/>
            <person name="Kim E."/>
            <person name="Miller C.D."/>
            <person name="Hughes J.E."/>
            <person name="Anderson A.J."/>
            <person name="Sims R.C."/>
            <person name="Richardson P."/>
        </authorList>
    </citation>
    <scope>NUCLEOTIDE SEQUENCE [LARGE SCALE GENOMIC DNA]</scope>
    <source>
        <strain evidence="2">MCS</strain>
    </source>
</reference>
<organism evidence="2">
    <name type="scientific">Mycobacterium sp. (strain MCS)</name>
    <dbReference type="NCBI Taxonomy" id="164756"/>
    <lineage>
        <taxon>Bacteria</taxon>
        <taxon>Bacillati</taxon>
        <taxon>Actinomycetota</taxon>
        <taxon>Actinomycetes</taxon>
        <taxon>Mycobacteriales</taxon>
        <taxon>Mycobacteriaceae</taxon>
        <taxon>Mycobacterium</taxon>
    </lineage>
</organism>